<proteinExistence type="predicted"/>
<keyword evidence="2" id="KW-1185">Reference proteome</keyword>
<dbReference type="PATRIC" id="fig|1120927.3.peg.1480"/>
<protein>
    <recommendedName>
        <fullName evidence="3">Holliday junction resolvase RuvC</fullName>
    </recommendedName>
</protein>
<dbReference type="AlphaFoldDB" id="R9B162"/>
<dbReference type="eggNOG" id="ENOG503394E">
    <property type="taxonomic scope" value="Bacteria"/>
</dbReference>
<name>R9B162_9GAMM</name>
<accession>R9B162</accession>
<dbReference type="EMBL" id="AQFM01000036">
    <property type="protein sequence ID" value="EOR08173.1"/>
    <property type="molecule type" value="Genomic_DNA"/>
</dbReference>
<evidence type="ECO:0000313" key="1">
    <source>
        <dbReference type="EMBL" id="EOR08173.1"/>
    </source>
</evidence>
<evidence type="ECO:0008006" key="3">
    <source>
        <dbReference type="Google" id="ProtNLM"/>
    </source>
</evidence>
<organism evidence="1 2">
    <name type="scientific">Acinetobacter tandoii DSM 14970 = CIP 107469</name>
    <dbReference type="NCBI Taxonomy" id="1120927"/>
    <lineage>
        <taxon>Bacteria</taxon>
        <taxon>Pseudomonadati</taxon>
        <taxon>Pseudomonadota</taxon>
        <taxon>Gammaproteobacteria</taxon>
        <taxon>Moraxellales</taxon>
        <taxon>Moraxellaceae</taxon>
        <taxon>Acinetobacter</taxon>
    </lineage>
</organism>
<dbReference type="Proteomes" id="UP000016201">
    <property type="component" value="Unassembled WGS sequence"/>
</dbReference>
<gene>
    <name evidence="1" type="ORF">I593_01528</name>
</gene>
<evidence type="ECO:0000313" key="2">
    <source>
        <dbReference type="Proteomes" id="UP000016201"/>
    </source>
</evidence>
<comment type="caution">
    <text evidence="1">The sequence shown here is derived from an EMBL/GenBank/DDBJ whole genome shotgun (WGS) entry which is preliminary data.</text>
</comment>
<sequence>MSKIIIGIDPDLEKSGVAVLGQSHFELKNLKFADVVELFHDQQDMIKKVVIEAGWLNKKANFRSGAKKSLAVNEQISKRVGENHATGKLLVQMAQHLGLPVVEVKPTKSKTNSEDFNRITGWVGRTNQEQRDAGMLIWGMSV</sequence>
<reference evidence="1 2" key="1">
    <citation type="submission" date="2013-03" db="EMBL/GenBank/DDBJ databases">
        <title>The Genome Sequence of Acinetobacter tandoii CIP 107469.</title>
        <authorList>
            <consortium name="The Broad Institute Genome Sequencing Platform"/>
            <consortium name="The Broad Institute Genome Sequencing Center for Infectious Disease"/>
            <person name="Cerqueira G."/>
            <person name="Feldgarden M."/>
            <person name="Courvalin P."/>
            <person name="Perichon B."/>
            <person name="Grillot-Courvalin C."/>
            <person name="Clermont D."/>
            <person name="Rocha E."/>
            <person name="Yoon E.-J."/>
            <person name="Nemec A."/>
            <person name="Walker B."/>
            <person name="Young S.K."/>
            <person name="Zeng Q."/>
            <person name="Gargeya S."/>
            <person name="Fitzgerald M."/>
            <person name="Haas B."/>
            <person name="Abouelleil A."/>
            <person name="Alvarado L."/>
            <person name="Arachchi H.M."/>
            <person name="Berlin A.M."/>
            <person name="Chapman S.B."/>
            <person name="Dewar J."/>
            <person name="Goldberg J."/>
            <person name="Griggs A."/>
            <person name="Gujja S."/>
            <person name="Hansen M."/>
            <person name="Howarth C."/>
            <person name="Imamovic A."/>
            <person name="Larimer J."/>
            <person name="McCowan C."/>
            <person name="Murphy C."/>
            <person name="Neiman D."/>
            <person name="Pearson M."/>
            <person name="Priest M."/>
            <person name="Roberts A."/>
            <person name="Saif S."/>
            <person name="Shea T."/>
            <person name="Sisk P."/>
            <person name="Sykes S."/>
            <person name="Wortman J."/>
            <person name="Nusbaum C."/>
            <person name="Birren B."/>
        </authorList>
    </citation>
    <scope>NUCLEOTIDE SEQUENCE [LARGE SCALE GENOMIC DNA]</scope>
    <source>
        <strain evidence="1 2">CIP 107469</strain>
    </source>
</reference>
<dbReference type="OrthoDB" id="962841at2"/>
<dbReference type="RefSeq" id="WP_016166613.1">
    <property type="nucleotide sequence ID" value="NZ_JHZG01000011.1"/>
</dbReference>